<evidence type="ECO:0000313" key="1">
    <source>
        <dbReference type="EMBL" id="KAK6147765.1"/>
    </source>
</evidence>
<comment type="caution">
    <text evidence="1">The sequence shown here is derived from an EMBL/GenBank/DDBJ whole genome shotgun (WGS) entry which is preliminary data.</text>
</comment>
<name>A0ABR0WP29_REHGL</name>
<dbReference type="EMBL" id="JABTTQ020000010">
    <property type="protein sequence ID" value="KAK6147765.1"/>
    <property type="molecule type" value="Genomic_DNA"/>
</dbReference>
<dbReference type="PANTHER" id="PTHR35218">
    <property type="entry name" value="RNASE H DOMAIN-CONTAINING PROTEIN"/>
    <property type="match status" value="1"/>
</dbReference>
<keyword evidence="2" id="KW-1185">Reference proteome</keyword>
<proteinExistence type="predicted"/>
<dbReference type="Proteomes" id="UP001318860">
    <property type="component" value="Unassembled WGS sequence"/>
</dbReference>
<dbReference type="PANTHER" id="PTHR35218:SF9">
    <property type="entry name" value="ENDONUCLEASE_EXONUCLEASE_PHOSPHATASE DOMAIN-CONTAINING PROTEIN"/>
    <property type="match status" value="1"/>
</dbReference>
<protein>
    <recommendedName>
        <fullName evidence="3">Exo_endo_phos domain-containing protein</fullName>
    </recommendedName>
</protein>
<organism evidence="1 2">
    <name type="scientific">Rehmannia glutinosa</name>
    <name type="common">Chinese foxglove</name>
    <dbReference type="NCBI Taxonomy" id="99300"/>
    <lineage>
        <taxon>Eukaryota</taxon>
        <taxon>Viridiplantae</taxon>
        <taxon>Streptophyta</taxon>
        <taxon>Embryophyta</taxon>
        <taxon>Tracheophyta</taxon>
        <taxon>Spermatophyta</taxon>
        <taxon>Magnoliopsida</taxon>
        <taxon>eudicotyledons</taxon>
        <taxon>Gunneridae</taxon>
        <taxon>Pentapetalae</taxon>
        <taxon>asterids</taxon>
        <taxon>lamiids</taxon>
        <taxon>Lamiales</taxon>
        <taxon>Orobanchaceae</taxon>
        <taxon>Rehmannieae</taxon>
        <taxon>Rehmannia</taxon>
    </lineage>
</organism>
<sequence length="239" mass="27499">MQTQPTPGMNRAQQTLRKDPKGLILWMLHVPTLQRRRLRDAVPNSMSCFSWNCRGLGNPQTVQVLKRDIHKKIPLLSGDVSSSEHWRLTCVYGWPEENQKTNTWELIRSLYAYDDHPWLCLGDFNEILYHSEKIGGRRKDDKKLLALRNASECNLDDLGYDGYQFTWTSGQPKMLISKKGSTESGQLLITGGGMSENKLSHCEILVGTKKEMKGEFTGFLAKTMRVKRKEDRVLETLRR</sequence>
<reference evidence="1 2" key="1">
    <citation type="journal article" date="2021" name="Comput. Struct. Biotechnol. J.">
        <title>De novo genome assembly of the potent medicinal plant Rehmannia glutinosa using nanopore technology.</title>
        <authorList>
            <person name="Ma L."/>
            <person name="Dong C."/>
            <person name="Song C."/>
            <person name="Wang X."/>
            <person name="Zheng X."/>
            <person name="Niu Y."/>
            <person name="Chen S."/>
            <person name="Feng W."/>
        </authorList>
    </citation>
    <scope>NUCLEOTIDE SEQUENCE [LARGE SCALE GENOMIC DNA]</scope>
    <source>
        <strain evidence="1">DH-2019</strain>
    </source>
</reference>
<evidence type="ECO:0008006" key="3">
    <source>
        <dbReference type="Google" id="ProtNLM"/>
    </source>
</evidence>
<evidence type="ECO:0000313" key="2">
    <source>
        <dbReference type="Proteomes" id="UP001318860"/>
    </source>
</evidence>
<dbReference type="Gene3D" id="3.60.10.10">
    <property type="entry name" value="Endonuclease/exonuclease/phosphatase"/>
    <property type="match status" value="1"/>
</dbReference>
<dbReference type="SUPFAM" id="SSF56219">
    <property type="entry name" value="DNase I-like"/>
    <property type="match status" value="1"/>
</dbReference>
<accession>A0ABR0WP29</accession>
<gene>
    <name evidence="1" type="ORF">DH2020_018677</name>
</gene>
<dbReference type="InterPro" id="IPR036691">
    <property type="entry name" value="Endo/exonu/phosph_ase_sf"/>
</dbReference>